<name>A0A4D6N1Z7_VIGUN</name>
<dbReference type="EMBL" id="CP039353">
    <property type="protein sequence ID" value="QCE06884.1"/>
    <property type="molecule type" value="Genomic_DNA"/>
</dbReference>
<evidence type="ECO:0000313" key="2">
    <source>
        <dbReference type="EMBL" id="QCE06884.1"/>
    </source>
</evidence>
<protein>
    <submittedName>
        <fullName evidence="2">Uncharacterized protein</fullName>
    </submittedName>
</protein>
<proteinExistence type="predicted"/>
<organism evidence="2 3">
    <name type="scientific">Vigna unguiculata</name>
    <name type="common">Cowpea</name>
    <dbReference type="NCBI Taxonomy" id="3917"/>
    <lineage>
        <taxon>Eukaryota</taxon>
        <taxon>Viridiplantae</taxon>
        <taxon>Streptophyta</taxon>
        <taxon>Embryophyta</taxon>
        <taxon>Tracheophyta</taxon>
        <taxon>Spermatophyta</taxon>
        <taxon>Magnoliopsida</taxon>
        <taxon>eudicotyledons</taxon>
        <taxon>Gunneridae</taxon>
        <taxon>Pentapetalae</taxon>
        <taxon>rosids</taxon>
        <taxon>fabids</taxon>
        <taxon>Fabales</taxon>
        <taxon>Fabaceae</taxon>
        <taxon>Papilionoideae</taxon>
        <taxon>50 kb inversion clade</taxon>
        <taxon>NPAAA clade</taxon>
        <taxon>indigoferoid/millettioid clade</taxon>
        <taxon>Phaseoleae</taxon>
        <taxon>Vigna</taxon>
    </lineage>
</organism>
<accession>A0A4D6N1Z7</accession>
<reference evidence="2 3" key="1">
    <citation type="submission" date="2019-04" db="EMBL/GenBank/DDBJ databases">
        <title>An improved genome assembly and genetic linkage map for asparagus bean, Vigna unguiculata ssp. sesquipedialis.</title>
        <authorList>
            <person name="Xia Q."/>
            <person name="Zhang R."/>
            <person name="Dong Y."/>
        </authorList>
    </citation>
    <scope>NUCLEOTIDE SEQUENCE [LARGE SCALE GENOMIC DNA]</scope>
    <source>
        <tissue evidence="2">Leaf</tissue>
    </source>
</reference>
<dbReference type="AlphaFoldDB" id="A0A4D6N1Z7"/>
<feature type="region of interest" description="Disordered" evidence="1">
    <location>
        <begin position="77"/>
        <end position="106"/>
    </location>
</feature>
<gene>
    <name evidence="2" type="ORF">DEO72_LG9g1898</name>
</gene>
<sequence length="106" mass="11652">MNDPKCFPDDLDVMLGCTLAFKVRTQPRNRCVFVIKVSDLLEIINYIKKLIQPVQIADFRSKGVCNLAADTDHDLMSLSGTTDNDPDISSLGTPSKRILPNSGVSV</sequence>
<dbReference type="Proteomes" id="UP000501690">
    <property type="component" value="Linkage Group LG9"/>
</dbReference>
<evidence type="ECO:0000313" key="3">
    <source>
        <dbReference type="Proteomes" id="UP000501690"/>
    </source>
</evidence>
<keyword evidence="3" id="KW-1185">Reference proteome</keyword>
<evidence type="ECO:0000256" key="1">
    <source>
        <dbReference type="SAM" id="MobiDB-lite"/>
    </source>
</evidence>